<dbReference type="NCBIfam" id="NF033679">
    <property type="entry name" value="DNRLRE_dom"/>
    <property type="match status" value="1"/>
</dbReference>
<dbReference type="NCBIfam" id="TIGR03696">
    <property type="entry name" value="Rhs_assc_core"/>
    <property type="match status" value="1"/>
</dbReference>
<dbReference type="PANTHER" id="PTHR32305">
    <property type="match status" value="1"/>
</dbReference>
<evidence type="ECO:0000256" key="1">
    <source>
        <dbReference type="ARBA" id="ARBA00004613"/>
    </source>
</evidence>
<dbReference type="OrthoDB" id="176279at2"/>
<dbReference type="Pfam" id="PF05593">
    <property type="entry name" value="RHS_repeat"/>
    <property type="match status" value="3"/>
</dbReference>
<gene>
    <name evidence="5" type="ORF">SAMN05421505_1012</name>
</gene>
<evidence type="ECO:0000313" key="6">
    <source>
        <dbReference type="Proteomes" id="UP000198923"/>
    </source>
</evidence>
<dbReference type="PANTHER" id="PTHR32305:SF15">
    <property type="entry name" value="PROTEIN RHSA-RELATED"/>
    <property type="match status" value="1"/>
</dbReference>
<evidence type="ECO:0000256" key="3">
    <source>
        <dbReference type="ARBA" id="ARBA00022729"/>
    </source>
</evidence>
<evidence type="ECO:0000313" key="5">
    <source>
        <dbReference type="EMBL" id="SDF98240.1"/>
    </source>
</evidence>
<dbReference type="Pfam" id="PF24517">
    <property type="entry name" value="CBM96"/>
    <property type="match status" value="1"/>
</dbReference>
<organism evidence="5 6">
    <name type="scientific">Sinosporangium album</name>
    <dbReference type="NCBI Taxonomy" id="504805"/>
    <lineage>
        <taxon>Bacteria</taxon>
        <taxon>Bacillati</taxon>
        <taxon>Actinomycetota</taxon>
        <taxon>Actinomycetes</taxon>
        <taxon>Streptosporangiales</taxon>
        <taxon>Streptosporangiaceae</taxon>
        <taxon>Sinosporangium</taxon>
    </lineage>
</organism>
<dbReference type="EMBL" id="FNCN01000001">
    <property type="protein sequence ID" value="SDF98240.1"/>
    <property type="molecule type" value="Genomic_DNA"/>
</dbReference>
<dbReference type="Proteomes" id="UP000198923">
    <property type="component" value="Unassembled WGS sequence"/>
</dbReference>
<name>A0A1G7QKT6_9ACTN</name>
<protein>
    <submittedName>
        <fullName evidence="5">RHS repeat-associated core domain-containing protein</fullName>
    </submittedName>
</protein>
<keyword evidence="6" id="KW-1185">Reference proteome</keyword>
<keyword evidence="2" id="KW-0964">Secreted</keyword>
<dbReference type="InterPro" id="IPR031325">
    <property type="entry name" value="RHS_repeat"/>
</dbReference>
<evidence type="ECO:0000256" key="2">
    <source>
        <dbReference type="ARBA" id="ARBA00022525"/>
    </source>
</evidence>
<dbReference type="NCBIfam" id="TIGR01643">
    <property type="entry name" value="YD_repeat_2x"/>
    <property type="match status" value="1"/>
</dbReference>
<comment type="subcellular location">
    <subcellularLocation>
        <location evidence="1">Secreted</location>
    </subcellularLocation>
</comment>
<sequence length="1909" mass="199826">MSAGGSGPFARLARGPGEELALSWSTELPKPVVKDNVATFADAGGTGVDLVVTTSSIGMRYDIVLRSRPQGPVEFKIPISTKGLQIGRIKGRLDLTGKSGKIRARGSKPVMWSAATPGKAGYHSRRGERGKPGAIAHEFIGEGDRTTLVLKPDADFLSDPATHYPVTVDPTVVLPINADTEVDSIYGSAPTGPYMRVGTDIGNQRARAYLKFDTAGLPTTIAAAKLTLRNVDAPTCGTNVGDGIQVRRVTGAWDANMIDWATQPTNTTTDAVLSREGSQGYTPGTCGSGYMNWDVTAIVQKWATGTANHGLVLRAPTEGGNPSYWVYTSSEETVEFNSPPKLAVTYTVPPTVGTLAVSPGLGDRTNSLTPSLLAQLKDDDGNMLTGEFEVQRGGATIWTGTVANVASGGEAKATIPAVTLADGQQISWRVRAFDGTTHSPYSAWQTFSVDISVPQPPVVSCATYPAGAWTAKHAAPVDCTFDSPSANVTGYTWRIDDVPQAATVVGDPATASIDPAEGWHTLTVRANSVSGTSSADATYAFGVGVGEVVKPDSGDRTQAAVTLASHAKPVYATVRYQYRSDLSAGGVWTDIPAAHVTVPGTPGAISGWPQTRSDTSKDFADLTWDSATTLSTRGDGPVEIRACFNATDEQCSKGVRFTLERTAFGASYATHGLGPGSVSLLTGDYSISAVDASTSELSVGRGHTTLSPAASGVFGPGWTDSLPVGSSDVSAMKFSDKSANGFVLFTGPDGAQLAYTVQPDGTFKGTGEAIDGSVVVRDSATQFTHTSRDGVKTVFGLIGNVWNMTSIDEPGANNTITYQHDGQGRVTRILAPVPSGVSCSPSPAAGCQSMQVAYASATTATGVGSGWGDFLGQVASVSYTAFDPVNSTVKTTVMATYRYDSTGHLRAVSDPRTNLTTTYYYNGQGRISQVAPPGLVPWTIAYDSAGRIAHVSRTSPQGELIEAVAYDLPIGGSGAPIDLTSAATSTWAQSAGLPRIGAAVFPPSRVPARNSSGIYTPSAADYPYASLTYLDVNGRGVNTAAYGAGAWQISTTRYDNTGNTVWELSPGNRAQALAPTLDTDAVVSGMASSAERANALAKVTTYNSKGNVIREIGPARRITLVSGRVVFSARLLTEHTYDEGAPADRVDAGLVTTTTTKPIVLDGSAAAGATDTQTVKTGYDAIVPGDPSGWELYQATSEKEIVPGGPDIVRRTRYDSAAREVEQRMPASSGSDAGTTVSSYYSVGPNGVAACGNTPQWAGKLCRTGPAAQPTGKALPVTTVTYDYYGQTAQSVEDNGTAVRTTTTTIDVAGRQVTKDVAVSPVAAGGTSLPTVTYTYDPATGQQSGVTAGGQSITTVHDALGRVTTQTNATGTTATTTYDAAGRVASLSDGVGTTSYGYDGNDADGRAERRGLPTSLSADTHVFFGSYDANGQLTTQVYPGGLTASTRYDSVGQQAKLTYIRNTTTWLDYTIRYDVTGRISEQTGPTGGQSFTYDGAGRLTKVADTHAGTCTIRTYAFDVNSNRTGLITYPGAAGGSCSTTTTPVTRSSAFDSADRIVDAGYAYDNFGRTTTVPGSHTTGAQLGVGYFANDMVASLTQESTTKTFTLDPLGRPTSATVSGQHASGTITNHYVGSSDSPAWIGEANGTWTRNVTAFGGLAATLTNNGTLTLHLTNPHNDVVATAERLGSGVNAYFEQTEYGVPRSGDTTGARRYGWLGGSQRSAEAMAGLIQMGVRLYNPATGRFLQVDPVPGGSANAYDYAAGDPVNKFDLNGKWIIDHRPQCNTAGCVHAQRWCDGRNRCSLAWGVKLRGVARSAYRVSLYYSISINGKHVVGPAYYGHDEPGTYTFHGSWGLPGGRHARGYYACGIFNFLTCHMSPFSRIRIEFSGNLILQGGRRARLFGYGSFTRNS</sequence>
<dbReference type="GO" id="GO:0005576">
    <property type="term" value="C:extracellular region"/>
    <property type="evidence" value="ECO:0007669"/>
    <property type="project" value="UniProtKB-SubCell"/>
</dbReference>
<keyword evidence="3" id="KW-0732">Signal</keyword>
<dbReference type="InterPro" id="IPR022385">
    <property type="entry name" value="Rhs_assc_core"/>
</dbReference>
<evidence type="ECO:0000259" key="4">
    <source>
        <dbReference type="Pfam" id="PF24517"/>
    </source>
</evidence>
<dbReference type="Gene3D" id="2.180.10.10">
    <property type="entry name" value="RHS repeat-associated core"/>
    <property type="match status" value="3"/>
</dbReference>
<accession>A0A1G7QKT6</accession>
<reference evidence="5 6" key="1">
    <citation type="submission" date="2016-10" db="EMBL/GenBank/DDBJ databases">
        <authorList>
            <person name="de Groot N.N."/>
        </authorList>
    </citation>
    <scope>NUCLEOTIDE SEQUENCE [LARGE SCALE GENOMIC DNA]</scope>
    <source>
        <strain evidence="5 6">CPCC 201354</strain>
    </source>
</reference>
<feature type="domain" description="Carbohydrate-binding module family 96" evidence="4">
    <location>
        <begin position="178"/>
        <end position="345"/>
    </location>
</feature>
<dbReference type="InterPro" id="IPR055372">
    <property type="entry name" value="CBM96"/>
</dbReference>
<proteinExistence type="predicted"/>
<dbReference type="STRING" id="504805.SAMN05421505_1012"/>
<dbReference type="RefSeq" id="WP_143020046.1">
    <property type="nucleotide sequence ID" value="NZ_FNCN01000001.1"/>
</dbReference>
<dbReference type="InterPro" id="IPR006530">
    <property type="entry name" value="YD"/>
</dbReference>
<dbReference type="InterPro" id="IPR050708">
    <property type="entry name" value="T6SS_VgrG/RHS"/>
</dbReference>